<dbReference type="Proteomes" id="UP000284120">
    <property type="component" value="Unassembled WGS sequence"/>
</dbReference>
<evidence type="ECO:0008006" key="3">
    <source>
        <dbReference type="Google" id="ProtNLM"/>
    </source>
</evidence>
<reference evidence="1 2" key="1">
    <citation type="submission" date="2018-06" db="EMBL/GenBank/DDBJ databases">
        <title>Pedobacter endophyticus sp. nov., an endophytic bacterium isolated from a leaf of Triticum aestivum.</title>
        <authorList>
            <person name="Zhang L."/>
        </authorList>
    </citation>
    <scope>NUCLEOTIDE SEQUENCE [LARGE SCALE GENOMIC DNA]</scope>
    <source>
        <strain evidence="1 2">CM134L-2</strain>
    </source>
</reference>
<dbReference type="EMBL" id="SAYW01000002">
    <property type="protein sequence ID" value="RWU08194.1"/>
    <property type="molecule type" value="Genomic_DNA"/>
</dbReference>
<sequence>MRVLAAILMVTTILSCKKDREKYVSPDDGNFNVSALLSMNGQCVIEFYVYMASDPKIREYLEMDKGGAFCYACVNDSAQKMLSDTNQWNLDTLQITCRLATSEELASQCAKGKHLYLTKVTNVSIINQRRR</sequence>
<protein>
    <recommendedName>
        <fullName evidence="3">Lipoprotein</fullName>
    </recommendedName>
</protein>
<gene>
    <name evidence="1" type="ORF">DPV69_07370</name>
</gene>
<proteinExistence type="predicted"/>
<comment type="caution">
    <text evidence="1">The sequence shown here is derived from an EMBL/GenBank/DDBJ whole genome shotgun (WGS) entry which is preliminary data.</text>
</comment>
<name>A0A3S3R6U5_9SPHI</name>
<dbReference type="PROSITE" id="PS51257">
    <property type="entry name" value="PROKAR_LIPOPROTEIN"/>
    <property type="match status" value="1"/>
</dbReference>
<evidence type="ECO:0000313" key="1">
    <source>
        <dbReference type="EMBL" id="RWU08194.1"/>
    </source>
</evidence>
<accession>A0A3S3R6U5</accession>
<organism evidence="1 2">
    <name type="scientific">Pedobacter chitinilyticus</name>
    <dbReference type="NCBI Taxonomy" id="2233776"/>
    <lineage>
        <taxon>Bacteria</taxon>
        <taxon>Pseudomonadati</taxon>
        <taxon>Bacteroidota</taxon>
        <taxon>Sphingobacteriia</taxon>
        <taxon>Sphingobacteriales</taxon>
        <taxon>Sphingobacteriaceae</taxon>
        <taxon>Pedobacter</taxon>
    </lineage>
</organism>
<dbReference type="AlphaFoldDB" id="A0A3S3R6U5"/>
<dbReference type="RefSeq" id="WP_113646719.1">
    <property type="nucleotide sequence ID" value="NZ_QMHN01000002.1"/>
</dbReference>
<keyword evidence="2" id="KW-1185">Reference proteome</keyword>
<evidence type="ECO:0000313" key="2">
    <source>
        <dbReference type="Proteomes" id="UP000284120"/>
    </source>
</evidence>